<dbReference type="Proteomes" id="UP001589568">
    <property type="component" value="Unassembled WGS sequence"/>
</dbReference>
<dbReference type="InterPro" id="IPR000073">
    <property type="entry name" value="AB_hydrolase_1"/>
</dbReference>
<organism evidence="2 3">
    <name type="scientific">Nonomuraea salmonea</name>
    <dbReference type="NCBI Taxonomy" id="46181"/>
    <lineage>
        <taxon>Bacteria</taxon>
        <taxon>Bacillati</taxon>
        <taxon>Actinomycetota</taxon>
        <taxon>Actinomycetes</taxon>
        <taxon>Streptosporangiales</taxon>
        <taxon>Streptosporangiaceae</taxon>
        <taxon>Nonomuraea</taxon>
    </lineage>
</organism>
<evidence type="ECO:0000259" key="1">
    <source>
        <dbReference type="Pfam" id="PF12697"/>
    </source>
</evidence>
<dbReference type="Pfam" id="PF12697">
    <property type="entry name" value="Abhydrolase_6"/>
    <property type="match status" value="1"/>
</dbReference>
<dbReference type="PANTHER" id="PTHR37017:SF11">
    <property type="entry name" value="ESTERASE_LIPASE_THIOESTERASE DOMAIN-CONTAINING PROTEIN"/>
    <property type="match status" value="1"/>
</dbReference>
<keyword evidence="3" id="KW-1185">Reference proteome</keyword>
<dbReference type="EMBL" id="JBHMCF010000066">
    <property type="protein sequence ID" value="MFB9477639.1"/>
    <property type="molecule type" value="Genomic_DNA"/>
</dbReference>
<proteinExistence type="predicted"/>
<dbReference type="GO" id="GO:0016787">
    <property type="term" value="F:hydrolase activity"/>
    <property type="evidence" value="ECO:0007669"/>
    <property type="project" value="UniProtKB-KW"/>
</dbReference>
<dbReference type="InterPro" id="IPR029058">
    <property type="entry name" value="AB_hydrolase_fold"/>
</dbReference>
<accession>A0ABV5P6S0</accession>
<sequence>MTTFALIHGGGGSAYDWHLLEPELRARGHDTVAVTLPMSDPEADLWTYADAVVEAVGERRPLVVVAHSWGGFVGPLVCARLEVAALVLVTAMIPSPGESPEDWWERSGRPASGTDDEYELFWNDVPRDLADRVTAEDAAAAGDLSMDRATGAPWPLPAWPDVPTRYALCRDDRLFTPDFVRRHVKERLGIVPDELPGGHMVMVSRPRELADYLAQVSGEPARPVSAT</sequence>
<feature type="domain" description="AB hydrolase-1" evidence="1">
    <location>
        <begin position="6"/>
        <end position="211"/>
    </location>
</feature>
<protein>
    <submittedName>
        <fullName evidence="2">Alpha/beta fold hydrolase</fullName>
    </submittedName>
</protein>
<comment type="caution">
    <text evidence="2">The sequence shown here is derived from an EMBL/GenBank/DDBJ whole genome shotgun (WGS) entry which is preliminary data.</text>
</comment>
<reference evidence="2 3" key="1">
    <citation type="submission" date="2024-09" db="EMBL/GenBank/DDBJ databases">
        <authorList>
            <person name="Sun Q."/>
            <person name="Mori K."/>
        </authorList>
    </citation>
    <scope>NUCLEOTIDE SEQUENCE [LARGE SCALE GENOMIC DNA]</scope>
    <source>
        <strain evidence="2 3">JCM 3324</strain>
    </source>
</reference>
<dbReference type="RefSeq" id="WP_379485487.1">
    <property type="nucleotide sequence ID" value="NZ_JBHMCF010000066.1"/>
</dbReference>
<dbReference type="Gene3D" id="3.40.50.1820">
    <property type="entry name" value="alpha/beta hydrolase"/>
    <property type="match status" value="1"/>
</dbReference>
<evidence type="ECO:0000313" key="2">
    <source>
        <dbReference type="EMBL" id="MFB9477639.1"/>
    </source>
</evidence>
<dbReference type="PANTHER" id="PTHR37017">
    <property type="entry name" value="AB HYDROLASE-1 DOMAIN-CONTAINING PROTEIN-RELATED"/>
    <property type="match status" value="1"/>
</dbReference>
<dbReference type="SUPFAM" id="SSF53474">
    <property type="entry name" value="alpha/beta-Hydrolases"/>
    <property type="match status" value="1"/>
</dbReference>
<evidence type="ECO:0000313" key="3">
    <source>
        <dbReference type="Proteomes" id="UP001589568"/>
    </source>
</evidence>
<gene>
    <name evidence="2" type="ORF">ACFFR3_49770</name>
</gene>
<dbReference type="InterPro" id="IPR052897">
    <property type="entry name" value="Sec-Metab_Biosynth_Hydrolase"/>
</dbReference>
<keyword evidence="2" id="KW-0378">Hydrolase</keyword>
<name>A0ABV5P6S0_9ACTN</name>